<evidence type="ECO:0000259" key="6">
    <source>
        <dbReference type="Pfam" id="PF16177"/>
    </source>
</evidence>
<evidence type="ECO:0000256" key="3">
    <source>
        <dbReference type="ARBA" id="ARBA00022741"/>
    </source>
</evidence>
<dbReference type="GO" id="GO:0030729">
    <property type="term" value="F:acetoacetate-CoA ligase activity"/>
    <property type="evidence" value="ECO:0007669"/>
    <property type="project" value="UniProtKB-EC"/>
</dbReference>
<dbReference type="GO" id="GO:0005524">
    <property type="term" value="F:ATP binding"/>
    <property type="evidence" value="ECO:0007669"/>
    <property type="project" value="UniProtKB-KW"/>
</dbReference>
<keyword evidence="4" id="KW-0067">ATP-binding</keyword>
<feature type="domain" description="AMP-dependent synthetase/ligase" evidence="5">
    <location>
        <begin position="95"/>
        <end position="481"/>
    </location>
</feature>
<dbReference type="Pfam" id="PF16177">
    <property type="entry name" value="ACAS_N"/>
    <property type="match status" value="1"/>
</dbReference>
<dbReference type="GO" id="GO:0006629">
    <property type="term" value="P:lipid metabolic process"/>
    <property type="evidence" value="ECO:0007669"/>
    <property type="project" value="InterPro"/>
</dbReference>
<dbReference type="InterPro" id="IPR032387">
    <property type="entry name" value="ACAS_N"/>
</dbReference>
<protein>
    <submittedName>
        <fullName evidence="7">Acetoacetate-CoA ligase</fullName>
        <ecNumber evidence="7">6.2.1.16</ecNumber>
    </submittedName>
</protein>
<evidence type="ECO:0000256" key="2">
    <source>
        <dbReference type="ARBA" id="ARBA00022598"/>
    </source>
</evidence>
<dbReference type="CDD" id="cd05943">
    <property type="entry name" value="AACS"/>
    <property type="match status" value="1"/>
</dbReference>
<accession>A0A0E2BBJ4</accession>
<dbReference type="NCBIfam" id="NF002937">
    <property type="entry name" value="PRK03584.1"/>
    <property type="match status" value="1"/>
</dbReference>
<dbReference type="EMBL" id="AHMY02000054">
    <property type="protein sequence ID" value="EKO14505.1"/>
    <property type="molecule type" value="Genomic_DNA"/>
</dbReference>
<comment type="caution">
    <text evidence="7">The sequence shown here is derived from an EMBL/GenBank/DDBJ whole genome shotgun (WGS) entry which is preliminary data.</text>
</comment>
<proteinExistence type="inferred from homology"/>
<keyword evidence="2 7" id="KW-0436">Ligase</keyword>
<dbReference type="PANTHER" id="PTHR42921">
    <property type="entry name" value="ACETOACETYL-COA SYNTHETASE"/>
    <property type="match status" value="1"/>
</dbReference>
<dbReference type="InterPro" id="IPR000873">
    <property type="entry name" value="AMP-dep_synth/lig_dom"/>
</dbReference>
<gene>
    <name evidence="7" type="ORF">LEP1GSC081_3828</name>
</gene>
<evidence type="ECO:0000256" key="1">
    <source>
        <dbReference type="ARBA" id="ARBA00006432"/>
    </source>
</evidence>
<evidence type="ECO:0000313" key="8">
    <source>
        <dbReference type="Proteomes" id="UP000006253"/>
    </source>
</evidence>
<sequence length="660" mass="74726">MDQYLWTPSSDRIESSNLVRYFKFLKEKKNLSLSTFEELRVWSVNEIGSFWESIWEFSEVVHSQKYDLVYRSGSNFTDSKFFPGAKLNFAENLLRRTDSFPALVYRGEDGSRREVSYAELRSYVGAVAKDLKKRGVVPGDRVVGLMPNVPETVIAMLATTSIGAIWSSCSPDFGVKGVLDRFGQIEPKILFTTDLYSFKGKHLSLAENLTQILESIPSIEAVIVSDYKNGILHFKNRTKTILPENYPQQNIHFFETVLLENEGAFPDFYQTNFDHPVYIMYSSGTTGLPKCMVQGVGVFINHWKELALHCDLKPGERIFYYTTCGWMMWNWLVSSLSIGATLVLFDGNPFFPTQEILFQIASEEKINVFGVGAKYILTLEKSKFQPKDFDLSAIRTVLSTGSPLTTSGFRYVYQNWKKDLQLSSISGGTDLNGCFALGNPILPVYEGEIQCRGLGMDVEIWNESAKSVIEQKGELVCKQPFPSMPLYFWKDPEGKKYKSAYFESYPSVWCHGDFAELKKSGGLVVYGRSDATLNPGGVRIGTSDIYGLIETFTEIADSVIIGQDWKEDVRIVLFLKMIPGKKLEDSLVQTLKREIKEKISPKHVPSKILEVADIPYTINMKKVEIAVKKTVQGEPVTNKEALSNPDSLEYYKNILELKED</sequence>
<keyword evidence="3" id="KW-0547">Nucleotide-binding</keyword>
<dbReference type="EC" id="6.2.1.16" evidence="7"/>
<dbReference type="Gene3D" id="3.30.300.30">
    <property type="match status" value="1"/>
</dbReference>
<dbReference type="PANTHER" id="PTHR42921:SF1">
    <property type="entry name" value="ACETOACETYL-COA SYNTHETASE"/>
    <property type="match status" value="1"/>
</dbReference>
<dbReference type="AlphaFoldDB" id="A0A0E2BBJ4"/>
<name>A0A0E2BBJ4_9LEPT</name>
<dbReference type="InterPro" id="IPR020845">
    <property type="entry name" value="AMP-binding_CS"/>
</dbReference>
<dbReference type="InterPro" id="IPR005914">
    <property type="entry name" value="Acac_CoA_synth"/>
</dbReference>
<reference evidence="7 8" key="1">
    <citation type="submission" date="2012-10" db="EMBL/GenBank/DDBJ databases">
        <authorList>
            <person name="Harkins D.M."/>
            <person name="Durkin A.S."/>
            <person name="Brinkac L.M."/>
            <person name="Selengut J.D."/>
            <person name="Sanka R."/>
            <person name="DePew J."/>
            <person name="Purushe J."/>
            <person name="Peacock S.J."/>
            <person name="Thaipadungpanit J."/>
            <person name="Wuthiekanun V.W."/>
            <person name="Day N.P."/>
            <person name="Vinetz J.M."/>
            <person name="Sutton G.G."/>
            <person name="Nelson W.C."/>
            <person name="Fouts D.E."/>
        </authorList>
    </citation>
    <scope>NUCLEOTIDE SEQUENCE [LARGE SCALE GENOMIC DNA]</scope>
    <source>
        <strain evidence="7 8">H1</strain>
    </source>
</reference>
<dbReference type="Pfam" id="PF00501">
    <property type="entry name" value="AMP-binding"/>
    <property type="match status" value="1"/>
</dbReference>
<dbReference type="SUPFAM" id="SSF56801">
    <property type="entry name" value="Acetyl-CoA synthetase-like"/>
    <property type="match status" value="1"/>
</dbReference>
<dbReference type="Proteomes" id="UP000006253">
    <property type="component" value="Unassembled WGS sequence"/>
</dbReference>
<dbReference type="PROSITE" id="PS00455">
    <property type="entry name" value="AMP_BINDING"/>
    <property type="match status" value="1"/>
</dbReference>
<dbReference type="Gene3D" id="3.40.50.12780">
    <property type="entry name" value="N-terminal domain of ligase-like"/>
    <property type="match status" value="1"/>
</dbReference>
<organism evidence="7 8">
    <name type="scientific">Leptospira kirschneri str. H1</name>
    <dbReference type="NCBI Taxonomy" id="1049966"/>
    <lineage>
        <taxon>Bacteria</taxon>
        <taxon>Pseudomonadati</taxon>
        <taxon>Spirochaetota</taxon>
        <taxon>Spirochaetia</taxon>
        <taxon>Leptospirales</taxon>
        <taxon>Leptospiraceae</taxon>
        <taxon>Leptospira</taxon>
    </lineage>
</organism>
<dbReference type="NCBIfam" id="TIGR01217">
    <property type="entry name" value="ac_ac_CoA_syn"/>
    <property type="match status" value="1"/>
</dbReference>
<dbReference type="InterPro" id="IPR045851">
    <property type="entry name" value="AMP-bd_C_sf"/>
</dbReference>
<comment type="similarity">
    <text evidence="1">Belongs to the ATP-dependent AMP-binding enzyme family.</text>
</comment>
<dbReference type="InterPro" id="IPR042099">
    <property type="entry name" value="ANL_N_sf"/>
</dbReference>
<evidence type="ECO:0000259" key="5">
    <source>
        <dbReference type="Pfam" id="PF00501"/>
    </source>
</evidence>
<feature type="domain" description="Acetyl-coenzyme A synthetase N-terminal" evidence="6">
    <location>
        <begin position="37"/>
        <end position="92"/>
    </location>
</feature>
<evidence type="ECO:0000313" key="7">
    <source>
        <dbReference type="EMBL" id="EKO14505.1"/>
    </source>
</evidence>
<dbReference type="RefSeq" id="WP_004766414.1">
    <property type="nucleotide sequence ID" value="NZ_AHMY02000054.1"/>
</dbReference>
<evidence type="ECO:0000256" key="4">
    <source>
        <dbReference type="ARBA" id="ARBA00022840"/>
    </source>
</evidence>